<dbReference type="SUPFAM" id="SSF53448">
    <property type="entry name" value="Nucleotide-diphospho-sugar transferases"/>
    <property type="match status" value="1"/>
</dbReference>
<dbReference type="AlphaFoldDB" id="A0A8A4TWX2"/>
<evidence type="ECO:0000313" key="11">
    <source>
        <dbReference type="EMBL" id="QTD53698.1"/>
    </source>
</evidence>
<dbReference type="Proteomes" id="UP000663929">
    <property type="component" value="Chromosome"/>
</dbReference>
<evidence type="ECO:0000256" key="6">
    <source>
        <dbReference type="ARBA" id="ARBA00031455"/>
    </source>
</evidence>
<evidence type="ECO:0000256" key="2">
    <source>
        <dbReference type="ARBA" id="ARBA00012415"/>
    </source>
</evidence>
<evidence type="ECO:0000256" key="1">
    <source>
        <dbReference type="ARBA" id="ARBA00006890"/>
    </source>
</evidence>
<evidence type="ECO:0000256" key="5">
    <source>
        <dbReference type="ARBA" id="ARBA00022695"/>
    </source>
</evidence>
<feature type="domain" description="Nucleotidyl transferase" evidence="10">
    <location>
        <begin position="4"/>
        <end position="267"/>
    </location>
</feature>
<evidence type="ECO:0000259" key="10">
    <source>
        <dbReference type="Pfam" id="PF00483"/>
    </source>
</evidence>
<comment type="catalytic activity">
    <reaction evidence="9">
        <text>alpha-D-glucose 1-phosphate + UTP + H(+) = UDP-alpha-D-glucose + diphosphate</text>
        <dbReference type="Rhea" id="RHEA:19889"/>
        <dbReference type="ChEBI" id="CHEBI:15378"/>
        <dbReference type="ChEBI" id="CHEBI:33019"/>
        <dbReference type="ChEBI" id="CHEBI:46398"/>
        <dbReference type="ChEBI" id="CHEBI:58601"/>
        <dbReference type="ChEBI" id="CHEBI:58885"/>
        <dbReference type="EC" id="2.7.7.9"/>
    </reaction>
</comment>
<keyword evidence="5 11" id="KW-0548">Nucleotidyltransferase</keyword>
<protein>
    <recommendedName>
        <fullName evidence="3">UTP--glucose-1-phosphate uridylyltransferase</fullName>
        <ecNumber evidence="2">2.7.7.9</ecNumber>
    </recommendedName>
    <alternativeName>
        <fullName evidence="6">Alpha-D-glucosyl-1-phosphate uridylyltransferase</fullName>
    </alternativeName>
    <alternativeName>
        <fullName evidence="7">UDP-glucose pyrophosphorylase</fullName>
    </alternativeName>
    <alternativeName>
        <fullName evidence="8">Uridine diphosphoglucose pyrophosphorylase</fullName>
    </alternativeName>
</protein>
<sequence>MRIKGVIVAAGYGSRFLPITKTVPKEMLPLLDRPSISFIVDEFIEAGIDEILIISSRRKKVLEDFFDREMELESVFRAEGKSDRLAQIKPPPAKFFFTRQQQMRGTGHALLCAQPFVGDCPFVVAYPDDLVFDKTSLARQLVEVYRQTGSSVLAAKDMGDVDVSRYGVLDVVDAASNPSPVRQLVEKPKPGREPSKWVSFGRFLLTPDIFPHLEEGWRRHLAQSPDAEFYHVDAINRLAAAGNLVSWSFAGLRLDTGQVEGYLESICRYALMRPELADFARNLFRKLSEPGVSQER</sequence>
<dbReference type="KEGG" id="scor:J3U87_14690"/>
<dbReference type="Gene3D" id="3.90.550.10">
    <property type="entry name" value="Spore Coat Polysaccharide Biosynthesis Protein SpsA, Chain A"/>
    <property type="match status" value="1"/>
</dbReference>
<dbReference type="EMBL" id="CP071793">
    <property type="protein sequence ID" value="QTD53698.1"/>
    <property type="molecule type" value="Genomic_DNA"/>
</dbReference>
<evidence type="ECO:0000313" key="12">
    <source>
        <dbReference type="Proteomes" id="UP000663929"/>
    </source>
</evidence>
<evidence type="ECO:0000256" key="9">
    <source>
        <dbReference type="ARBA" id="ARBA00048128"/>
    </source>
</evidence>
<keyword evidence="4" id="KW-0808">Transferase</keyword>
<dbReference type="GO" id="GO:0006011">
    <property type="term" value="P:UDP-alpha-D-glucose metabolic process"/>
    <property type="evidence" value="ECO:0007669"/>
    <property type="project" value="InterPro"/>
</dbReference>
<evidence type="ECO:0000256" key="8">
    <source>
        <dbReference type="ARBA" id="ARBA00032341"/>
    </source>
</evidence>
<dbReference type="EC" id="2.7.7.9" evidence="2"/>
<reference evidence="11" key="1">
    <citation type="submission" date="2021-03" db="EMBL/GenBank/DDBJ databases">
        <title>Acanthopleuribacteraceae sp. M133.</title>
        <authorList>
            <person name="Wang G."/>
        </authorList>
    </citation>
    <scope>NUCLEOTIDE SEQUENCE</scope>
    <source>
        <strain evidence="11">M133</strain>
    </source>
</reference>
<dbReference type="InterPro" id="IPR005771">
    <property type="entry name" value="GalU_uridylyltTrfase_bac/arc"/>
</dbReference>
<dbReference type="PANTHER" id="PTHR43197">
    <property type="entry name" value="UTP--GLUCOSE-1-PHOSPHATE URIDYLYLTRANSFERASE"/>
    <property type="match status" value="1"/>
</dbReference>
<dbReference type="RefSeq" id="WP_237383800.1">
    <property type="nucleotide sequence ID" value="NZ_CP071793.1"/>
</dbReference>
<dbReference type="PANTHER" id="PTHR43197:SF1">
    <property type="entry name" value="UTP--GLUCOSE-1-PHOSPHATE URIDYLYLTRANSFERASE"/>
    <property type="match status" value="1"/>
</dbReference>
<name>A0A8A4TWX2_SULCO</name>
<keyword evidence="12" id="KW-1185">Reference proteome</keyword>
<gene>
    <name evidence="11" type="ORF">J3U87_14690</name>
</gene>
<dbReference type="InterPro" id="IPR029044">
    <property type="entry name" value="Nucleotide-diphossugar_trans"/>
</dbReference>
<accession>A0A8A4TWX2</accession>
<organism evidence="11 12">
    <name type="scientific">Sulfidibacter corallicola</name>
    <dbReference type="NCBI Taxonomy" id="2818388"/>
    <lineage>
        <taxon>Bacteria</taxon>
        <taxon>Pseudomonadati</taxon>
        <taxon>Acidobacteriota</taxon>
        <taxon>Holophagae</taxon>
        <taxon>Acanthopleuribacterales</taxon>
        <taxon>Acanthopleuribacteraceae</taxon>
        <taxon>Sulfidibacter</taxon>
    </lineage>
</organism>
<evidence type="ECO:0000256" key="7">
    <source>
        <dbReference type="ARBA" id="ARBA00031959"/>
    </source>
</evidence>
<dbReference type="Pfam" id="PF00483">
    <property type="entry name" value="NTP_transferase"/>
    <property type="match status" value="1"/>
</dbReference>
<evidence type="ECO:0000256" key="3">
    <source>
        <dbReference type="ARBA" id="ARBA00019048"/>
    </source>
</evidence>
<dbReference type="GO" id="GO:0003983">
    <property type="term" value="F:UTP:glucose-1-phosphate uridylyltransferase activity"/>
    <property type="evidence" value="ECO:0007669"/>
    <property type="project" value="UniProtKB-EC"/>
</dbReference>
<comment type="similarity">
    <text evidence="1">Belongs to the UDPGP type 2 family.</text>
</comment>
<dbReference type="InterPro" id="IPR005835">
    <property type="entry name" value="NTP_transferase_dom"/>
</dbReference>
<evidence type="ECO:0000256" key="4">
    <source>
        <dbReference type="ARBA" id="ARBA00022679"/>
    </source>
</evidence>
<proteinExistence type="inferred from homology"/>